<dbReference type="Gene3D" id="3.30.300.20">
    <property type="match status" value="2"/>
</dbReference>
<feature type="compositionally biased region" description="Acidic residues" evidence="9">
    <location>
        <begin position="423"/>
        <end position="432"/>
    </location>
</feature>
<evidence type="ECO:0000256" key="8">
    <source>
        <dbReference type="SAM" id="Coils"/>
    </source>
</evidence>
<dbReference type="PROSITE" id="PS50084">
    <property type="entry name" value="KH_TYPE_1"/>
    <property type="match status" value="1"/>
</dbReference>
<dbReference type="SMART" id="SM00316">
    <property type="entry name" value="S1"/>
    <property type="match status" value="1"/>
</dbReference>
<dbReference type="CDD" id="cd02134">
    <property type="entry name" value="KH-II_NusA_rpt1"/>
    <property type="match status" value="1"/>
</dbReference>
<dbReference type="GO" id="GO:0003700">
    <property type="term" value="F:DNA-binding transcription factor activity"/>
    <property type="evidence" value="ECO:0007669"/>
    <property type="project" value="InterPro"/>
</dbReference>
<evidence type="ECO:0000256" key="3">
    <source>
        <dbReference type="ARBA" id="ARBA00022814"/>
    </source>
</evidence>
<comment type="function">
    <text evidence="7">Participates in both transcription termination and antitermination.</text>
</comment>
<dbReference type="SUPFAM" id="SSF54814">
    <property type="entry name" value="Prokaryotic type KH domain (KH-domain type II)"/>
    <property type="match status" value="2"/>
</dbReference>
<feature type="coiled-coil region" evidence="8">
    <location>
        <begin position="62"/>
        <end position="98"/>
    </location>
</feature>
<dbReference type="InterPro" id="IPR004087">
    <property type="entry name" value="KH_dom"/>
</dbReference>
<dbReference type="InterPro" id="IPR009019">
    <property type="entry name" value="KH_sf_prok-type"/>
</dbReference>
<dbReference type="Gene3D" id="2.40.50.140">
    <property type="entry name" value="Nucleic acid-binding proteins"/>
    <property type="match status" value="1"/>
</dbReference>
<keyword evidence="8" id="KW-0175">Coiled coil</keyword>
<reference evidence="11 12" key="1">
    <citation type="submission" date="2017-09" db="EMBL/GenBank/DDBJ databases">
        <title>Depth-based differentiation of microbial function through sediment-hosted aquifers and enrichment of novel symbionts in the deep terrestrial subsurface.</title>
        <authorList>
            <person name="Probst A.J."/>
            <person name="Ladd B."/>
            <person name="Jarett J.K."/>
            <person name="Geller-Mcgrath D.E."/>
            <person name="Sieber C.M."/>
            <person name="Emerson J.B."/>
            <person name="Anantharaman K."/>
            <person name="Thomas B.C."/>
            <person name="Malmstrom R."/>
            <person name="Stieglmeier M."/>
            <person name="Klingl A."/>
            <person name="Woyke T."/>
            <person name="Ryan C.M."/>
            <person name="Banfield J.F."/>
        </authorList>
    </citation>
    <scope>NUCLEOTIDE SEQUENCE [LARGE SCALE GENOMIC DNA]</scope>
    <source>
        <strain evidence="11">CG11_big_fil_rev_8_21_14_0_20_39_34</strain>
    </source>
</reference>
<dbReference type="SUPFAM" id="SSF69705">
    <property type="entry name" value="Transcription factor NusA, N-terminal domain"/>
    <property type="match status" value="1"/>
</dbReference>
<keyword evidence="4 7" id="KW-0694">RNA-binding</keyword>
<name>A0A2H0N653_9BACT</name>
<feature type="compositionally biased region" description="Basic and acidic residues" evidence="9">
    <location>
        <begin position="399"/>
        <end position="409"/>
    </location>
</feature>
<dbReference type="GO" id="GO:0003723">
    <property type="term" value="F:RNA binding"/>
    <property type="evidence" value="ECO:0007669"/>
    <property type="project" value="UniProtKB-UniRule"/>
</dbReference>
<dbReference type="PROSITE" id="PS50126">
    <property type="entry name" value="S1"/>
    <property type="match status" value="1"/>
</dbReference>
<dbReference type="GO" id="GO:0005829">
    <property type="term" value="C:cytosol"/>
    <property type="evidence" value="ECO:0007669"/>
    <property type="project" value="TreeGrafter"/>
</dbReference>
<keyword evidence="2 7" id="KW-0963">Cytoplasm</keyword>
<comment type="similarity">
    <text evidence="7">Belongs to the NusA family.</text>
</comment>
<accession>A0A2H0N653</accession>
<sequence>MASEISKAIQHICDEKGLEYAEVMDALQTAMGAAYRKDFGNRLQNIKVEYDPETGDMKVWDVKEVVEDVDEERIEKDQEELQLRREKAREEDRELTEEEIEDLVRFNPKTEIMMKDALEVKKSAKLGDILEIELEVPTEFGRMAAQTAKQVIIQKLREAERNNVFEDLKEQEGSVVQGVVHKRDRSGTIIIDLGKISGQVLPSEQIRGEKLRPGLRLRFYVESVDMGPRGPQILLSRSTPKMVQSVFEQEIPEIAAGDVVIKGIARDPGYRSKLSVHTDDESIDPIGSCIGQRGSRISTIIDELGGEKVDIIQYKEDPKEYIKEALSPAKVDRVEIDEEEKTAIAHVAEDQFSLAIGRRGQNVRLAAELTGYRIDVVEEGGEVVSSEDSIDEVKKKIEKDQNEEVKAEEMEVSVEETQKDESEEKEISEETA</sequence>
<evidence type="ECO:0000256" key="4">
    <source>
        <dbReference type="ARBA" id="ARBA00022884"/>
    </source>
</evidence>
<comment type="subunit">
    <text evidence="7">Monomer. Binds directly to the core enzyme of the DNA-dependent RNA polymerase and to nascent RNA.</text>
</comment>
<evidence type="ECO:0000256" key="6">
    <source>
        <dbReference type="ARBA" id="ARBA00023163"/>
    </source>
</evidence>
<evidence type="ECO:0000256" key="5">
    <source>
        <dbReference type="ARBA" id="ARBA00023015"/>
    </source>
</evidence>
<feature type="region of interest" description="Disordered" evidence="9">
    <location>
        <begin position="399"/>
        <end position="432"/>
    </location>
</feature>
<dbReference type="InterPro" id="IPR058582">
    <property type="entry name" value="KH_NusA_2nd"/>
</dbReference>
<dbReference type="InterPro" id="IPR003029">
    <property type="entry name" value="S1_domain"/>
</dbReference>
<evidence type="ECO:0000256" key="7">
    <source>
        <dbReference type="HAMAP-Rule" id="MF_00945"/>
    </source>
</evidence>
<dbReference type="InterPro" id="IPR010213">
    <property type="entry name" value="TF_NusA"/>
</dbReference>
<keyword evidence="5 7" id="KW-0805">Transcription regulation</keyword>
<dbReference type="PANTHER" id="PTHR22648:SF0">
    <property type="entry name" value="TRANSCRIPTION TERMINATION_ANTITERMINATION PROTEIN NUSA"/>
    <property type="match status" value="1"/>
</dbReference>
<dbReference type="InterPro" id="IPR025249">
    <property type="entry name" value="TF_NusA_KH_1st"/>
</dbReference>
<dbReference type="Pfam" id="PF26594">
    <property type="entry name" value="KH_NusA_2nd"/>
    <property type="match status" value="1"/>
</dbReference>
<dbReference type="FunFam" id="3.30.300.20:FF:000005">
    <property type="entry name" value="Transcription termination/antitermination protein NusA"/>
    <property type="match status" value="1"/>
</dbReference>
<comment type="subcellular location">
    <subcellularLocation>
        <location evidence="7">Cytoplasm</location>
    </subcellularLocation>
</comment>
<dbReference type="HAMAP" id="MF_00945_B">
    <property type="entry name" value="NusA_B"/>
    <property type="match status" value="1"/>
</dbReference>
<dbReference type="GO" id="GO:0006353">
    <property type="term" value="P:DNA-templated transcription termination"/>
    <property type="evidence" value="ECO:0007669"/>
    <property type="project" value="UniProtKB-UniRule"/>
</dbReference>
<evidence type="ECO:0000259" key="10">
    <source>
        <dbReference type="PROSITE" id="PS50126"/>
    </source>
</evidence>
<dbReference type="CDD" id="cd04455">
    <property type="entry name" value="S1_NusA"/>
    <property type="match status" value="1"/>
</dbReference>
<dbReference type="Pfam" id="PF13184">
    <property type="entry name" value="KH_NusA_1st"/>
    <property type="match status" value="1"/>
</dbReference>
<protein>
    <recommendedName>
        <fullName evidence="7">Transcription termination/antitermination protein NusA</fullName>
    </recommendedName>
</protein>
<dbReference type="EMBL" id="PCWN01000003">
    <property type="protein sequence ID" value="PIR04374.1"/>
    <property type="molecule type" value="Genomic_DNA"/>
</dbReference>
<dbReference type="SUPFAM" id="SSF50249">
    <property type="entry name" value="Nucleic acid-binding proteins"/>
    <property type="match status" value="1"/>
</dbReference>
<dbReference type="Pfam" id="PF08529">
    <property type="entry name" value="NusA_N"/>
    <property type="match status" value="1"/>
</dbReference>
<dbReference type="Proteomes" id="UP000229600">
    <property type="component" value="Unassembled WGS sequence"/>
</dbReference>
<evidence type="ECO:0000256" key="9">
    <source>
        <dbReference type="SAM" id="MobiDB-lite"/>
    </source>
</evidence>
<dbReference type="InterPro" id="IPR013735">
    <property type="entry name" value="TF_NusA_N"/>
</dbReference>
<dbReference type="CDD" id="cd22529">
    <property type="entry name" value="KH-II_NusA_rpt2"/>
    <property type="match status" value="1"/>
</dbReference>
<comment type="caution">
    <text evidence="11">The sequence shown here is derived from an EMBL/GenBank/DDBJ whole genome shotgun (WGS) entry which is preliminary data.</text>
</comment>
<evidence type="ECO:0000256" key="2">
    <source>
        <dbReference type="ARBA" id="ARBA00022490"/>
    </source>
</evidence>
<proteinExistence type="inferred from homology"/>
<dbReference type="SMART" id="SM00322">
    <property type="entry name" value="KH"/>
    <property type="match status" value="2"/>
</dbReference>
<dbReference type="Gene3D" id="3.30.1480.10">
    <property type="entry name" value="NusA, N-terminal domain"/>
    <property type="match status" value="1"/>
</dbReference>
<evidence type="ECO:0000313" key="11">
    <source>
        <dbReference type="EMBL" id="PIR04374.1"/>
    </source>
</evidence>
<dbReference type="InterPro" id="IPR030842">
    <property type="entry name" value="TF_NusA_bacterial"/>
</dbReference>
<dbReference type="PANTHER" id="PTHR22648">
    <property type="entry name" value="TRANSCRIPTION TERMINATION FACTOR NUSA"/>
    <property type="match status" value="1"/>
</dbReference>
<keyword evidence="1 7" id="KW-0806">Transcription termination</keyword>
<dbReference type="InterPro" id="IPR015946">
    <property type="entry name" value="KH_dom-like_a/b"/>
</dbReference>
<feature type="domain" description="S1 motif" evidence="10">
    <location>
        <begin position="173"/>
        <end position="238"/>
    </location>
</feature>
<dbReference type="FunFam" id="3.30.300.20:FF:000002">
    <property type="entry name" value="Transcription termination/antitermination protein NusA"/>
    <property type="match status" value="1"/>
</dbReference>
<dbReference type="AlphaFoldDB" id="A0A2H0N653"/>
<gene>
    <name evidence="7 11" type="primary">nusA</name>
    <name evidence="11" type="ORF">COV59_00825</name>
</gene>
<keyword evidence="6 7" id="KW-0804">Transcription</keyword>
<evidence type="ECO:0000256" key="1">
    <source>
        <dbReference type="ARBA" id="ARBA00022472"/>
    </source>
</evidence>
<dbReference type="NCBIfam" id="TIGR01953">
    <property type="entry name" value="NusA"/>
    <property type="match status" value="1"/>
</dbReference>
<dbReference type="GO" id="GO:0031564">
    <property type="term" value="P:transcription antitermination"/>
    <property type="evidence" value="ECO:0007669"/>
    <property type="project" value="UniProtKB-UniRule"/>
</dbReference>
<keyword evidence="3 7" id="KW-0889">Transcription antitermination</keyword>
<dbReference type="InterPro" id="IPR036555">
    <property type="entry name" value="NusA_N_sf"/>
</dbReference>
<evidence type="ECO:0000313" key="12">
    <source>
        <dbReference type="Proteomes" id="UP000229600"/>
    </source>
</evidence>
<dbReference type="InterPro" id="IPR012340">
    <property type="entry name" value="NA-bd_OB-fold"/>
</dbReference>
<organism evidence="11 12">
    <name type="scientific">Candidatus Magasanikbacteria bacterium CG11_big_fil_rev_8_21_14_0_20_39_34</name>
    <dbReference type="NCBI Taxonomy" id="1974653"/>
    <lineage>
        <taxon>Bacteria</taxon>
        <taxon>Candidatus Magasanikiibacteriota</taxon>
    </lineage>
</organism>